<evidence type="ECO:0000313" key="2">
    <source>
        <dbReference type="Proteomes" id="UP000018545"/>
    </source>
</evidence>
<protein>
    <submittedName>
        <fullName evidence="1">Uncharacterized protein</fullName>
    </submittedName>
</protein>
<organism evidence="1 2">
    <name type="scientific">Cronobacter malonaticus</name>
    <dbReference type="NCBI Taxonomy" id="413503"/>
    <lineage>
        <taxon>Bacteria</taxon>
        <taxon>Pseudomonadati</taxon>
        <taxon>Pseudomonadota</taxon>
        <taxon>Gammaproteobacteria</taxon>
        <taxon>Enterobacterales</taxon>
        <taxon>Enterobacteriaceae</taxon>
        <taxon>Cronobacter</taxon>
    </lineage>
</organism>
<dbReference type="Proteomes" id="UP000018545">
    <property type="component" value="Chromosome"/>
</dbReference>
<dbReference type="EMBL" id="CP006731">
    <property type="protein sequence ID" value="AHB70358.1"/>
    <property type="molecule type" value="Genomic_DNA"/>
</dbReference>
<proteinExistence type="predicted"/>
<sequence>MNYRARVCGEAGENLYGVFTPSPRCRLNQAIKRCAPTIKVRQIRRF</sequence>
<evidence type="ECO:0000313" key="1">
    <source>
        <dbReference type="EMBL" id="AHB70358.1"/>
    </source>
</evidence>
<dbReference type="AlphaFoldDB" id="V5TYY7"/>
<dbReference type="HOGENOM" id="CLU_3182678_0_0_6"/>
<accession>V5TYY7</accession>
<gene>
    <name evidence="1" type="ORF">P262_02799</name>
</gene>
<name>V5TYY7_9ENTR</name>
<dbReference type="KEGG" id="csi:P262_02799"/>
<reference evidence="1 2" key="1">
    <citation type="journal article" date="2014" name="Genome Announc.">
        <title>Complete Genome Sequence of Cronobacter sakazakii Strain CMCC 45402.</title>
        <authorList>
            <person name="Zhao Z."/>
            <person name="Wang L."/>
            <person name="Wang B."/>
            <person name="Liang H."/>
            <person name="Ye Q."/>
            <person name="Zeng M."/>
        </authorList>
    </citation>
    <scope>NUCLEOTIDE SEQUENCE [LARGE SCALE GENOMIC DNA]</scope>
    <source>
        <strain evidence="2">45402</strain>
    </source>
</reference>